<sequence>MRCLLFAVLAILGASFAPFTFGISAAVGFGGAALAAAGGITSVASGTAENIITHNKVKQVQEELHHLKEKLHEYREYFEIISTDNVFYGKIQTMAASSVSGGTHIVGFYKAMRAMRAAKAAEIQVVDALADGIEMVEVVDGAAAGAEVVTQTAVLDGSKLFSRSFLVLNVILLPFDLYDLVMDSVDVAKHKGSPVSPELTNLCNQLKKLEKGFL</sequence>
<feature type="chain" id="PRO_5044883232" evidence="2">
    <location>
        <begin position="23"/>
        <end position="214"/>
    </location>
</feature>
<comment type="similarity">
    <text evidence="1">Belongs to the apolipoprotein L family.</text>
</comment>
<name>A0ABD0JLJ4_9CAEN</name>
<feature type="signal peptide" evidence="2">
    <location>
        <begin position="1"/>
        <end position="22"/>
    </location>
</feature>
<evidence type="ECO:0000313" key="3">
    <source>
        <dbReference type="EMBL" id="KAK7475588.1"/>
    </source>
</evidence>
<proteinExistence type="inferred from homology"/>
<reference evidence="3 4" key="1">
    <citation type="journal article" date="2023" name="Sci. Data">
        <title>Genome assembly of the Korean intertidal mud-creeper Batillaria attramentaria.</title>
        <authorList>
            <person name="Patra A.K."/>
            <person name="Ho P.T."/>
            <person name="Jun S."/>
            <person name="Lee S.J."/>
            <person name="Kim Y."/>
            <person name="Won Y.J."/>
        </authorList>
    </citation>
    <scope>NUCLEOTIDE SEQUENCE [LARGE SCALE GENOMIC DNA]</scope>
    <source>
        <strain evidence="3">Wonlab-2016</strain>
    </source>
</reference>
<accession>A0ABD0JLJ4</accession>
<dbReference type="InterPro" id="IPR008405">
    <property type="entry name" value="ApoL"/>
</dbReference>
<dbReference type="EMBL" id="JACVVK020000401">
    <property type="protein sequence ID" value="KAK7475588.1"/>
    <property type="molecule type" value="Genomic_DNA"/>
</dbReference>
<evidence type="ECO:0000256" key="2">
    <source>
        <dbReference type="SAM" id="SignalP"/>
    </source>
</evidence>
<dbReference type="PANTHER" id="PTHR14096:SF28">
    <property type="entry name" value="APOLIPOPROTEIN L, 1-RELATED"/>
    <property type="match status" value="1"/>
</dbReference>
<dbReference type="PANTHER" id="PTHR14096">
    <property type="entry name" value="APOLIPOPROTEIN L"/>
    <property type="match status" value="1"/>
</dbReference>
<evidence type="ECO:0000256" key="1">
    <source>
        <dbReference type="ARBA" id="ARBA00010090"/>
    </source>
</evidence>
<protein>
    <submittedName>
        <fullName evidence="3">Uncharacterized protein</fullName>
    </submittedName>
</protein>
<keyword evidence="4" id="KW-1185">Reference proteome</keyword>
<dbReference type="AlphaFoldDB" id="A0ABD0JLJ4"/>
<keyword evidence="2" id="KW-0732">Signal</keyword>
<dbReference type="Proteomes" id="UP001519460">
    <property type="component" value="Unassembled WGS sequence"/>
</dbReference>
<evidence type="ECO:0000313" key="4">
    <source>
        <dbReference type="Proteomes" id="UP001519460"/>
    </source>
</evidence>
<gene>
    <name evidence="3" type="ORF">BaRGS_00033177</name>
</gene>
<organism evidence="3 4">
    <name type="scientific">Batillaria attramentaria</name>
    <dbReference type="NCBI Taxonomy" id="370345"/>
    <lineage>
        <taxon>Eukaryota</taxon>
        <taxon>Metazoa</taxon>
        <taxon>Spiralia</taxon>
        <taxon>Lophotrochozoa</taxon>
        <taxon>Mollusca</taxon>
        <taxon>Gastropoda</taxon>
        <taxon>Caenogastropoda</taxon>
        <taxon>Sorbeoconcha</taxon>
        <taxon>Cerithioidea</taxon>
        <taxon>Batillariidae</taxon>
        <taxon>Batillaria</taxon>
    </lineage>
</organism>
<dbReference type="Pfam" id="PF05461">
    <property type="entry name" value="ApoL"/>
    <property type="match status" value="1"/>
</dbReference>
<comment type="caution">
    <text evidence="3">The sequence shown here is derived from an EMBL/GenBank/DDBJ whole genome shotgun (WGS) entry which is preliminary data.</text>
</comment>